<dbReference type="RefSeq" id="WP_272143200.1">
    <property type="nucleotide sequence ID" value="NZ_JAQNDM010000002.1"/>
</dbReference>
<reference evidence="2 3" key="1">
    <citation type="submission" date="2022-11" db="EMBL/GenBank/DDBJ databases">
        <title>Minimal conservation of predation-associated metabolite biosynthetic gene clusters underscores biosynthetic potential of Myxococcota including descriptions for ten novel species: Archangium lansinium sp. nov., Myxococcus landrumus sp. nov., Nannocystis bai.</title>
        <authorList>
            <person name="Ahearne A."/>
            <person name="Stevens C."/>
            <person name="Dowd S."/>
        </authorList>
    </citation>
    <scope>NUCLEOTIDE SEQUENCE [LARGE SCALE GENOMIC DNA]</scope>
    <source>
        <strain evidence="2 3">NCWAL01</strain>
    </source>
</reference>
<dbReference type="Proteomes" id="UP001221838">
    <property type="component" value="Unassembled WGS sequence"/>
</dbReference>
<dbReference type="Pfam" id="PF00144">
    <property type="entry name" value="Beta-lactamase"/>
    <property type="match status" value="1"/>
</dbReference>
<feature type="domain" description="Beta-lactamase-related" evidence="1">
    <location>
        <begin position="54"/>
        <end position="374"/>
    </location>
</feature>
<accession>A0ABT5DHC9</accession>
<dbReference type="PANTHER" id="PTHR46520">
    <property type="entry name" value="SERINE BETA-LACTAMASE-LIKE PROTEIN LACTB, MITOCHONDRIAL"/>
    <property type="match status" value="1"/>
</dbReference>
<evidence type="ECO:0000313" key="2">
    <source>
        <dbReference type="EMBL" id="MDC0713018.1"/>
    </source>
</evidence>
<dbReference type="PANTHER" id="PTHR46520:SF1">
    <property type="entry name" value="SERINE BETA-LACTAMASE-LIKE PROTEIN LACTB, MITOCHONDRIAL"/>
    <property type="match status" value="1"/>
</dbReference>
<dbReference type="EMBL" id="JAQNDM010000002">
    <property type="protein sequence ID" value="MDC0713018.1"/>
    <property type="molecule type" value="Genomic_DNA"/>
</dbReference>
<keyword evidence="3" id="KW-1185">Reference proteome</keyword>
<proteinExistence type="predicted"/>
<evidence type="ECO:0000259" key="1">
    <source>
        <dbReference type="Pfam" id="PF00144"/>
    </source>
</evidence>
<keyword evidence="2" id="KW-0378">Hydrolase</keyword>
<sequence length="388" mass="41929">MPSPDASRRRVSPSPRSAFLSAVSVAGLLLAACAWACAHSPPPAAPSEISRAHALAEELVQAKQLPGFSIAVARDGKLVWSEGFGFADVEQQVPVTPLTRFRVGSVSKVLTAAAVARLVEDGALDLDAPVQRYVPGFPAKPWPFTTRQLAGHIAGIRHYQEKDFGLLKAQPHYDTVNAGLVLFQEDPLLFEPGTDYRYSSYGWNLISAVVEGASRQEFLHYMQASIFEPLGLQGTVADQAEQLIPHRTRFYARDASGALRHAPYVDNSYKWAGGGFLSTAEDLVRFGSAHLQPGFLRQASLDVLFKTQQLNSGKETGVGIGWRMGVDAKGRRILHHGGTIEGGRAMLMLFPESRVVVALLANTLANFNEADAQRIGDVFIASPNGSSP</sequence>
<dbReference type="InterPro" id="IPR001466">
    <property type="entry name" value="Beta-lactam-related"/>
</dbReference>
<evidence type="ECO:0000313" key="3">
    <source>
        <dbReference type="Proteomes" id="UP001221838"/>
    </source>
</evidence>
<protein>
    <submittedName>
        <fullName evidence="2">Serine hydrolase</fullName>
    </submittedName>
</protein>
<name>A0ABT5DHC9_9BACT</name>
<dbReference type="InterPro" id="IPR052794">
    <property type="entry name" value="Mito_Ser_Protease_LACTB"/>
</dbReference>
<dbReference type="GO" id="GO:0016787">
    <property type="term" value="F:hydrolase activity"/>
    <property type="evidence" value="ECO:0007669"/>
    <property type="project" value="UniProtKB-KW"/>
</dbReference>
<organism evidence="2 3">
    <name type="scientific">Stigmatella ashevillensis</name>
    <dbReference type="NCBI Taxonomy" id="2995309"/>
    <lineage>
        <taxon>Bacteria</taxon>
        <taxon>Pseudomonadati</taxon>
        <taxon>Myxococcota</taxon>
        <taxon>Myxococcia</taxon>
        <taxon>Myxococcales</taxon>
        <taxon>Cystobacterineae</taxon>
        <taxon>Archangiaceae</taxon>
        <taxon>Stigmatella</taxon>
    </lineage>
</organism>
<dbReference type="InterPro" id="IPR012338">
    <property type="entry name" value="Beta-lactam/transpept-like"/>
</dbReference>
<dbReference type="Gene3D" id="3.40.710.10">
    <property type="entry name" value="DD-peptidase/beta-lactamase superfamily"/>
    <property type="match status" value="1"/>
</dbReference>
<dbReference type="SUPFAM" id="SSF56601">
    <property type="entry name" value="beta-lactamase/transpeptidase-like"/>
    <property type="match status" value="1"/>
</dbReference>
<comment type="caution">
    <text evidence="2">The sequence shown here is derived from an EMBL/GenBank/DDBJ whole genome shotgun (WGS) entry which is preliminary data.</text>
</comment>
<gene>
    <name evidence="2" type="ORF">POL68_31440</name>
</gene>